<accession>A0ABV3GSN5</accession>
<protein>
    <submittedName>
        <fullName evidence="3">TIGR03618 family F420-dependent PPOX class oxidoreductase</fullName>
    </submittedName>
</protein>
<proteinExistence type="predicted"/>
<dbReference type="InterPro" id="IPR011576">
    <property type="entry name" value="Pyridox_Oxase_N"/>
</dbReference>
<dbReference type="InterPro" id="IPR052019">
    <property type="entry name" value="F420H2_bilvrd_red/Heme_oxyg"/>
</dbReference>
<dbReference type="Proteomes" id="UP001551675">
    <property type="component" value="Unassembled WGS sequence"/>
</dbReference>
<keyword evidence="4" id="KW-1185">Reference proteome</keyword>
<dbReference type="PANTHER" id="PTHR35176:SF1">
    <property type="entry name" value="F420H(2)-DEPENDENT BILIVERDIN REDUCTASE"/>
    <property type="match status" value="1"/>
</dbReference>
<evidence type="ECO:0000256" key="1">
    <source>
        <dbReference type="ARBA" id="ARBA00023002"/>
    </source>
</evidence>
<dbReference type="SUPFAM" id="SSF50475">
    <property type="entry name" value="FMN-binding split barrel"/>
    <property type="match status" value="1"/>
</dbReference>
<evidence type="ECO:0000259" key="2">
    <source>
        <dbReference type="Pfam" id="PF01243"/>
    </source>
</evidence>
<feature type="domain" description="Pyridoxamine 5'-phosphate oxidase N-terminal" evidence="2">
    <location>
        <begin position="19"/>
        <end position="134"/>
    </location>
</feature>
<name>A0ABV3GSN5_MICGL</name>
<dbReference type="NCBIfam" id="TIGR03618">
    <property type="entry name" value="Rv1155_F420"/>
    <property type="match status" value="1"/>
</dbReference>
<dbReference type="Pfam" id="PF01243">
    <property type="entry name" value="PNPOx_N"/>
    <property type="match status" value="1"/>
</dbReference>
<reference evidence="3 4" key="1">
    <citation type="submission" date="2024-06" db="EMBL/GenBank/DDBJ databases">
        <title>The Natural Products Discovery Center: Release of the First 8490 Sequenced Strains for Exploring Actinobacteria Biosynthetic Diversity.</title>
        <authorList>
            <person name="Kalkreuter E."/>
            <person name="Kautsar S.A."/>
            <person name="Yang D."/>
            <person name="Bader C.D."/>
            <person name="Teijaro C.N."/>
            <person name="Fluegel L."/>
            <person name="Davis C.M."/>
            <person name="Simpson J.R."/>
            <person name="Lauterbach L."/>
            <person name="Steele A.D."/>
            <person name="Gui C."/>
            <person name="Meng S."/>
            <person name="Li G."/>
            <person name="Viehrig K."/>
            <person name="Ye F."/>
            <person name="Su P."/>
            <person name="Kiefer A.F."/>
            <person name="Nichols A."/>
            <person name="Cepeda A.J."/>
            <person name="Yan W."/>
            <person name="Fan B."/>
            <person name="Jiang Y."/>
            <person name="Adhikari A."/>
            <person name="Zheng C.-J."/>
            <person name="Schuster L."/>
            <person name="Cowan T.M."/>
            <person name="Smanski M.J."/>
            <person name="Chevrette M.G."/>
            <person name="De Carvalho L.P.S."/>
            <person name="Shen B."/>
        </authorList>
    </citation>
    <scope>NUCLEOTIDE SEQUENCE [LARGE SCALE GENOMIC DNA]</scope>
    <source>
        <strain evidence="3 4">NPDC050100</strain>
    </source>
</reference>
<evidence type="ECO:0000313" key="4">
    <source>
        <dbReference type="Proteomes" id="UP001551675"/>
    </source>
</evidence>
<comment type="caution">
    <text evidence="3">The sequence shown here is derived from an EMBL/GenBank/DDBJ whole genome shotgun (WGS) entry which is preliminary data.</text>
</comment>
<sequence length="138" mass="14757">MPAGAALPDLTGLGEGFGAFWRERHLCTLTTVRPDGTPHVVPVGVTLDPGAAVARVITSRGSRKARLVAAAGPDGAAVAVCQVDGRRWSTLEGRAVIRDTPEEVADAERRYAARYRPPRENPQRVVIEIRVARVLGNV</sequence>
<dbReference type="InterPro" id="IPR019920">
    <property type="entry name" value="F420-binding_dom_put"/>
</dbReference>
<dbReference type="InterPro" id="IPR012349">
    <property type="entry name" value="Split_barrel_FMN-bd"/>
</dbReference>
<gene>
    <name evidence="3" type="ORF">AB0I59_39105</name>
</gene>
<evidence type="ECO:0000313" key="3">
    <source>
        <dbReference type="EMBL" id="MEV0974635.1"/>
    </source>
</evidence>
<dbReference type="RefSeq" id="WP_061261291.1">
    <property type="nucleotide sequence ID" value="NZ_JBFALK010000033.1"/>
</dbReference>
<dbReference type="PANTHER" id="PTHR35176">
    <property type="entry name" value="HEME OXYGENASE HI_0854-RELATED"/>
    <property type="match status" value="1"/>
</dbReference>
<organism evidence="3 4">
    <name type="scientific">Microtetraspora glauca</name>
    <dbReference type="NCBI Taxonomy" id="1996"/>
    <lineage>
        <taxon>Bacteria</taxon>
        <taxon>Bacillati</taxon>
        <taxon>Actinomycetota</taxon>
        <taxon>Actinomycetes</taxon>
        <taxon>Streptosporangiales</taxon>
        <taxon>Streptosporangiaceae</taxon>
        <taxon>Microtetraspora</taxon>
    </lineage>
</organism>
<keyword evidence="1" id="KW-0560">Oxidoreductase</keyword>
<dbReference type="EMBL" id="JBFALK010000033">
    <property type="protein sequence ID" value="MEV0974635.1"/>
    <property type="molecule type" value="Genomic_DNA"/>
</dbReference>
<dbReference type="Gene3D" id="2.30.110.10">
    <property type="entry name" value="Electron Transport, Fmn-binding Protein, Chain A"/>
    <property type="match status" value="1"/>
</dbReference>